<dbReference type="InterPro" id="IPR010863">
    <property type="entry name" value="EarA-like"/>
</dbReference>
<reference evidence="1 2" key="1">
    <citation type="journal article" date="2011" name="J. Bacteriol.">
        <title>Genome analyses of icelandic strains of Sulfolobus islandicus, model organisms for genetic and virus-host interaction studies.</title>
        <authorList>
            <person name="Guo L."/>
            <person name="Brugger K."/>
            <person name="Liu C."/>
            <person name="Shah S.A."/>
            <person name="Zheng H."/>
            <person name="Zhu Y."/>
            <person name="Wang S."/>
            <person name="Lillestol R.K."/>
            <person name="Chen L."/>
            <person name="Frank J."/>
            <person name="Prangishvili D."/>
            <person name="Paulin L."/>
            <person name="She Q."/>
            <person name="Huang L."/>
            <person name="Garrett R.A."/>
        </authorList>
    </citation>
    <scope>NUCLEOTIDE SEQUENCE [LARGE SCALE GENOMIC DNA]</scope>
    <source>
        <strain evidence="1 2">HVE10/4</strain>
    </source>
</reference>
<dbReference type="AlphaFoldDB" id="F0NJZ4"/>
<dbReference type="KEGG" id="sih:SiH_0958"/>
<gene>
    <name evidence="1" type="ordered locus">SiH_0958</name>
</gene>
<proteinExistence type="predicted"/>
<keyword evidence="1" id="KW-0238">DNA-binding</keyword>
<evidence type="ECO:0000313" key="1">
    <source>
        <dbReference type="EMBL" id="ADX82310.1"/>
    </source>
</evidence>
<keyword evidence="2" id="KW-1185">Reference proteome</keyword>
<evidence type="ECO:0000313" key="2">
    <source>
        <dbReference type="Proteomes" id="UP000006395"/>
    </source>
</evidence>
<dbReference type="HOGENOM" id="CLU_2091404_0_0_2"/>
<name>F0NJZ4_SACI0</name>
<dbReference type="GO" id="GO:0003677">
    <property type="term" value="F:DNA binding"/>
    <property type="evidence" value="ECO:0007669"/>
    <property type="project" value="UniProtKB-KW"/>
</dbReference>
<organism evidence="1 2">
    <name type="scientific">Saccharolobus islandicus (strain HVE10/4)</name>
    <name type="common">Sulfolobus islandicus</name>
    <dbReference type="NCBI Taxonomy" id="930943"/>
    <lineage>
        <taxon>Archaea</taxon>
        <taxon>Thermoproteota</taxon>
        <taxon>Thermoprotei</taxon>
        <taxon>Sulfolobales</taxon>
        <taxon>Sulfolobaceae</taxon>
        <taxon>Saccharolobus</taxon>
    </lineage>
</organism>
<dbReference type="EMBL" id="CP002426">
    <property type="protein sequence ID" value="ADX82310.1"/>
    <property type="molecule type" value="Genomic_DNA"/>
</dbReference>
<dbReference type="Proteomes" id="UP000006395">
    <property type="component" value="Chromosome"/>
</dbReference>
<accession>F0NJZ4</accession>
<dbReference type="Pfam" id="PF07381">
    <property type="entry name" value="EarA"/>
    <property type="match status" value="1"/>
</dbReference>
<sequence>MIIKRKIKKKENTIYYEMPSSDDYSFQIDSKCIFSLRKSKIRLEILKVLKKYYPNSLYIAEIARIAGVNITQVIGALRGINNKQYRPEYSLLSLGLAYEISSGNRKLYKISPKGIF</sequence>
<protein>
    <submittedName>
        <fullName evidence="1">Archaeal winged helix DNA-binding protein (DUF1495)</fullName>
    </submittedName>
</protein>